<dbReference type="InterPro" id="IPR036412">
    <property type="entry name" value="HAD-like_sf"/>
</dbReference>
<dbReference type="Pfam" id="PF04294">
    <property type="entry name" value="VanW"/>
    <property type="match status" value="1"/>
</dbReference>
<name>A0ABX2GZX5_9FIRM</name>
<dbReference type="Gene3D" id="3.40.50.1000">
    <property type="entry name" value="HAD superfamily/HAD-like"/>
    <property type="match status" value="1"/>
</dbReference>
<dbReference type="PANTHER" id="PTHR35788">
    <property type="entry name" value="EXPORTED PROTEIN-RELATED"/>
    <property type="match status" value="1"/>
</dbReference>
<dbReference type="Pfam" id="PF00702">
    <property type="entry name" value="Hydrolase"/>
    <property type="match status" value="1"/>
</dbReference>
<evidence type="ECO:0000313" key="2">
    <source>
        <dbReference type="Proteomes" id="UP000821846"/>
    </source>
</evidence>
<dbReference type="InterPro" id="IPR052913">
    <property type="entry name" value="Glycopeptide_resist_protein"/>
</dbReference>
<reference evidence="1 2" key="1">
    <citation type="journal article" date="2020" name="Cell Host Microbe">
        <title>Functional and Genomic Variation between Human-Derived Isolates of Lachnospiraceae Reveals Inter- and Intra-Species Diversity.</title>
        <authorList>
            <person name="Sorbara M.T."/>
            <person name="Littmann E.R."/>
            <person name="Fontana E."/>
            <person name="Moody T.U."/>
            <person name="Kohout C.E."/>
            <person name="Gjonbalaj M."/>
            <person name="Eaton V."/>
            <person name="Seok R."/>
            <person name="Leiner I.M."/>
            <person name="Pamer E.G."/>
        </authorList>
    </citation>
    <scope>NUCLEOTIDE SEQUENCE [LARGE SCALE GENOMIC DNA]</scope>
    <source>
        <strain evidence="1 2">MSK.14.16</strain>
    </source>
</reference>
<accession>A0ABX2GZX5</accession>
<dbReference type="PANTHER" id="PTHR35788:SF1">
    <property type="entry name" value="EXPORTED PROTEIN"/>
    <property type="match status" value="1"/>
</dbReference>
<dbReference type="InterPro" id="IPR010021">
    <property type="entry name" value="PGPP1/Gep4"/>
</dbReference>
<keyword evidence="2" id="KW-1185">Reference proteome</keyword>
<evidence type="ECO:0000313" key="1">
    <source>
        <dbReference type="EMBL" id="NSG31053.1"/>
    </source>
</evidence>
<gene>
    <name evidence="1" type="ORF">HFM93_12430</name>
</gene>
<dbReference type="InterPro" id="IPR006549">
    <property type="entry name" value="HAD-SF_hydro_IIIA"/>
</dbReference>
<dbReference type="InterPro" id="IPR023214">
    <property type="entry name" value="HAD_sf"/>
</dbReference>
<dbReference type="Proteomes" id="UP000821846">
    <property type="component" value="Unassembled WGS sequence"/>
</dbReference>
<dbReference type="InterPro" id="IPR007391">
    <property type="entry name" value="Vancomycin_resist_VanW"/>
</dbReference>
<sequence length="457" mass="53330">MKKYYPYEYAESVFMIDYQKLYQKGFRGIIFDIDNTLVHHGDDSIPEIDDLFRKIQGLGLKTLLLSNNDRGRVERFIKNIDTPYICDADKPNPQNYLKAVEMLNIKKEEAVVIGDQVFTDILGANRSGLASILVRFIRQDDEKWIGKRRYVEYAILECWKRDKSCYRRIGDIYTEGTAKNMKKKKEKKLFCEICPLTYEISKSKEVCKRHIQDFAGKEKFSTVKQKEKLPNLVFSYNSGLIKKGKGIDPVLQKNKARNIRLASSRINGMIIHPGETFSFWRTVGKISKRKGYRDGRIIIGDKLMPGLGGGLCNLGNTIHLLVLHSPLTVTEFHSHSDALAPDHGKRVPFSSGTSVSYNYIDYRFKNNTDQNVQLLLWCENRKLCGELRSEREFPHYYEIIEENHHFHKEKEKFFRISQIYRNVIDRATGEITDKQLIRDNHSEVMYDYDQIPQELIR</sequence>
<dbReference type="SUPFAM" id="SSF56784">
    <property type="entry name" value="HAD-like"/>
    <property type="match status" value="1"/>
</dbReference>
<dbReference type="NCBIfam" id="TIGR01549">
    <property type="entry name" value="HAD-SF-IA-v1"/>
    <property type="match status" value="1"/>
</dbReference>
<protein>
    <submittedName>
        <fullName evidence="1">YqeG family HAD IIIA-type phosphatase</fullName>
    </submittedName>
</protein>
<proteinExistence type="predicted"/>
<dbReference type="NCBIfam" id="TIGR01662">
    <property type="entry name" value="HAD-SF-IIIA"/>
    <property type="match status" value="1"/>
</dbReference>
<dbReference type="InterPro" id="IPR006439">
    <property type="entry name" value="HAD-SF_hydro_IA"/>
</dbReference>
<dbReference type="EMBL" id="JAAWUZ010000056">
    <property type="protein sequence ID" value="NSG31053.1"/>
    <property type="molecule type" value="Genomic_DNA"/>
</dbReference>
<dbReference type="NCBIfam" id="TIGR01668">
    <property type="entry name" value="YqeG_hyp_ppase"/>
    <property type="match status" value="1"/>
</dbReference>
<organism evidence="1 2">
    <name type="scientific">Faecalicatena fissicatena</name>
    <dbReference type="NCBI Taxonomy" id="290055"/>
    <lineage>
        <taxon>Bacteria</taxon>
        <taxon>Bacillati</taxon>
        <taxon>Bacillota</taxon>
        <taxon>Clostridia</taxon>
        <taxon>Lachnospirales</taxon>
        <taxon>Lachnospiraceae</taxon>
        <taxon>Faecalicatena</taxon>
    </lineage>
</organism>
<comment type="caution">
    <text evidence="1">The sequence shown here is derived from an EMBL/GenBank/DDBJ whole genome shotgun (WGS) entry which is preliminary data.</text>
</comment>